<keyword evidence="6" id="KW-1185">Reference proteome</keyword>
<name>A0ABS9ADR4_9GAMM</name>
<keyword evidence="1" id="KW-0805">Transcription regulation</keyword>
<dbReference type="PRINTS" id="PR00032">
    <property type="entry name" value="HTHARAC"/>
</dbReference>
<dbReference type="PROSITE" id="PS01124">
    <property type="entry name" value="HTH_ARAC_FAMILY_2"/>
    <property type="match status" value="1"/>
</dbReference>
<accession>A0ABS9ADR4</accession>
<dbReference type="InterPro" id="IPR018060">
    <property type="entry name" value="HTH_AraC"/>
</dbReference>
<dbReference type="InterPro" id="IPR050204">
    <property type="entry name" value="AraC_XylS_family_regulators"/>
</dbReference>
<sequence>MRVKRGGGQLADGNDNISLLLNPGGLGGWASYQRHLRHLVCPAGFGCVGFKDRPGLMDFHGQPGQRARFMSIDFPRELLAPRVADLEDAARGRLVPGEALRLLMRQALELTHSPEALSPERTTQAAEQLLDMATLTLGGTRDATELAVKRGLSAARLRAIKAMMAAHASYGGLSVNWVAKRYGISPDYVRALFKRQGTSFTDHLLELRLQRAYRQLAGQRRGGRPIVDVAYSSGFNNLSWFYRAFRQRFGMTPKDARNGLSIQGNMGAFSSLLYR</sequence>
<proteinExistence type="predicted"/>
<protein>
    <submittedName>
        <fullName evidence="5">Helix-turn-helix transcriptional regulator</fullName>
    </submittedName>
</protein>
<reference evidence="5 6" key="1">
    <citation type="journal article" date="2021" name="Front. Microbiol.">
        <title>Aerobic Denitrification and Heterotrophic Sulfur Oxidation in the Genus Halomonas Revealed by Six Novel Species Characterizations and Genome-Based Analysis.</title>
        <authorList>
            <person name="Wang L."/>
            <person name="Shao Z."/>
        </authorList>
    </citation>
    <scope>NUCLEOTIDE SEQUENCE [LARGE SCALE GENOMIC DNA]</scope>
    <source>
        <strain evidence="5 6">MCCC 1A11036</strain>
    </source>
</reference>
<gene>
    <name evidence="5" type="ORF">HOP51_07025</name>
</gene>
<evidence type="ECO:0000256" key="1">
    <source>
        <dbReference type="ARBA" id="ARBA00023015"/>
    </source>
</evidence>
<dbReference type="InterPro" id="IPR020449">
    <property type="entry name" value="Tscrpt_reg_AraC-type_HTH"/>
</dbReference>
<dbReference type="EMBL" id="JABFTT010000004">
    <property type="protein sequence ID" value="MCE8019867.1"/>
    <property type="molecule type" value="Genomic_DNA"/>
</dbReference>
<dbReference type="Proteomes" id="UP001320122">
    <property type="component" value="Unassembled WGS sequence"/>
</dbReference>
<feature type="domain" description="HTH araC/xylS-type" evidence="4">
    <location>
        <begin position="158"/>
        <end position="259"/>
    </location>
</feature>
<dbReference type="PANTHER" id="PTHR46796:SF6">
    <property type="entry name" value="ARAC SUBFAMILY"/>
    <property type="match status" value="1"/>
</dbReference>
<evidence type="ECO:0000256" key="2">
    <source>
        <dbReference type="ARBA" id="ARBA00023125"/>
    </source>
</evidence>
<dbReference type="SMART" id="SM00342">
    <property type="entry name" value="HTH_ARAC"/>
    <property type="match status" value="1"/>
</dbReference>
<dbReference type="PANTHER" id="PTHR46796">
    <property type="entry name" value="HTH-TYPE TRANSCRIPTIONAL ACTIVATOR RHAS-RELATED"/>
    <property type="match status" value="1"/>
</dbReference>
<evidence type="ECO:0000256" key="3">
    <source>
        <dbReference type="ARBA" id="ARBA00023163"/>
    </source>
</evidence>
<keyword evidence="2" id="KW-0238">DNA-binding</keyword>
<dbReference type="Gene3D" id="1.10.10.60">
    <property type="entry name" value="Homeodomain-like"/>
    <property type="match status" value="1"/>
</dbReference>
<dbReference type="Pfam" id="PF12833">
    <property type="entry name" value="HTH_18"/>
    <property type="match status" value="1"/>
</dbReference>
<keyword evidence="3" id="KW-0804">Transcription</keyword>
<organism evidence="5 6">
    <name type="scientific">Billgrantia zhangzhouensis</name>
    <dbReference type="NCBI Taxonomy" id="2733481"/>
    <lineage>
        <taxon>Bacteria</taxon>
        <taxon>Pseudomonadati</taxon>
        <taxon>Pseudomonadota</taxon>
        <taxon>Gammaproteobacteria</taxon>
        <taxon>Oceanospirillales</taxon>
        <taxon>Halomonadaceae</taxon>
        <taxon>Billgrantia</taxon>
    </lineage>
</organism>
<dbReference type="InterPro" id="IPR009057">
    <property type="entry name" value="Homeodomain-like_sf"/>
</dbReference>
<evidence type="ECO:0000259" key="4">
    <source>
        <dbReference type="PROSITE" id="PS01124"/>
    </source>
</evidence>
<evidence type="ECO:0000313" key="6">
    <source>
        <dbReference type="Proteomes" id="UP001320122"/>
    </source>
</evidence>
<dbReference type="SUPFAM" id="SSF46689">
    <property type="entry name" value="Homeodomain-like"/>
    <property type="match status" value="1"/>
</dbReference>
<comment type="caution">
    <text evidence="5">The sequence shown here is derived from an EMBL/GenBank/DDBJ whole genome shotgun (WGS) entry which is preliminary data.</text>
</comment>
<evidence type="ECO:0000313" key="5">
    <source>
        <dbReference type="EMBL" id="MCE8019867.1"/>
    </source>
</evidence>